<sequence length="109" mass="12035">MKSLESWDFSSGSRDGALNVGSYGSLLGHGKSEENKDNGEESNSGSCTHQPTEKQLELIPLSIHQPPPHDCLLSLRYLSRLLAEIESGREEIRVPVPTSSQEERNGHHQ</sequence>
<accession>A0ACB8EZL2</accession>
<dbReference type="EMBL" id="CM037625">
    <property type="protein sequence ID" value="KAH7998463.1"/>
    <property type="molecule type" value="Genomic_DNA"/>
</dbReference>
<evidence type="ECO:0000313" key="1">
    <source>
        <dbReference type="EMBL" id="KAH7998463.1"/>
    </source>
</evidence>
<evidence type="ECO:0000313" key="2">
    <source>
        <dbReference type="Proteomes" id="UP000827872"/>
    </source>
</evidence>
<gene>
    <name evidence="1" type="ORF">K3G42_017147</name>
</gene>
<comment type="caution">
    <text evidence="1">The sequence shown here is derived from an EMBL/GenBank/DDBJ whole genome shotgun (WGS) entry which is preliminary data.</text>
</comment>
<protein>
    <submittedName>
        <fullName evidence="1">Uncharacterized protein</fullName>
    </submittedName>
</protein>
<organism evidence="1 2">
    <name type="scientific">Sphaerodactylus townsendi</name>
    <dbReference type="NCBI Taxonomy" id="933632"/>
    <lineage>
        <taxon>Eukaryota</taxon>
        <taxon>Metazoa</taxon>
        <taxon>Chordata</taxon>
        <taxon>Craniata</taxon>
        <taxon>Vertebrata</taxon>
        <taxon>Euteleostomi</taxon>
        <taxon>Lepidosauria</taxon>
        <taxon>Squamata</taxon>
        <taxon>Bifurcata</taxon>
        <taxon>Gekkota</taxon>
        <taxon>Sphaerodactylidae</taxon>
        <taxon>Sphaerodactylus</taxon>
    </lineage>
</organism>
<reference evidence="1" key="1">
    <citation type="submission" date="2021-08" db="EMBL/GenBank/DDBJ databases">
        <title>The first chromosome-level gecko genome reveals the dynamic sex chromosomes of Neotropical dwarf geckos (Sphaerodactylidae: Sphaerodactylus).</title>
        <authorList>
            <person name="Pinto B.J."/>
            <person name="Keating S.E."/>
            <person name="Gamble T."/>
        </authorList>
    </citation>
    <scope>NUCLEOTIDE SEQUENCE</scope>
    <source>
        <strain evidence="1">TG3544</strain>
    </source>
</reference>
<keyword evidence="2" id="KW-1185">Reference proteome</keyword>
<name>A0ACB8EZL2_9SAUR</name>
<proteinExistence type="predicted"/>
<dbReference type="Proteomes" id="UP000827872">
    <property type="component" value="Linkage Group LG12"/>
</dbReference>